<dbReference type="InterPro" id="IPR001170">
    <property type="entry name" value="ANPR/GUC"/>
</dbReference>
<name>A0AAU9VXZ7_9CNID</name>
<dbReference type="AlphaFoldDB" id="A0AAU9VXZ7"/>
<feature type="signal peptide" evidence="16">
    <location>
        <begin position="1"/>
        <end position="25"/>
    </location>
</feature>
<dbReference type="GO" id="GO:0004672">
    <property type="term" value="F:protein kinase activity"/>
    <property type="evidence" value="ECO:0007669"/>
    <property type="project" value="InterPro"/>
</dbReference>
<accession>A0AAU9VXZ7</accession>
<evidence type="ECO:0000259" key="18">
    <source>
        <dbReference type="PROSITE" id="PS50125"/>
    </source>
</evidence>
<evidence type="ECO:0000256" key="1">
    <source>
        <dbReference type="ARBA" id="ARBA00004479"/>
    </source>
</evidence>
<dbReference type="PANTHER" id="PTHR11920:SF501">
    <property type="entry name" value="GUANYLATE CYCLASE 32E"/>
    <property type="match status" value="1"/>
</dbReference>
<dbReference type="GO" id="GO:0001653">
    <property type="term" value="F:peptide receptor activity"/>
    <property type="evidence" value="ECO:0007669"/>
    <property type="project" value="TreeGrafter"/>
</dbReference>
<sequence length="1098" mass="124118">MATWQFSNFFSLVVLLPTTAIQSNSQPNKETVTVVLLYPFSSCEQLITTDNQFASAFHVAIETINNSSTFNFKLSYHLNDTRCSELVGIQAMTEHRNRGVQVFIGPGNETYCATSARVAAAWNLPIISYFCNEDVVSDKSLYPTFARTRPPNSQLSKSVLAVLRKFSWTRVAIIYCDGSCFSQQRWEKTKEDMKIYFEENGIEVTYEAQMPQEHQQERFDLILEEIKVKARIVIIAANPEYAPPFMVRARSKGMTNGDYVYIISTANSVIGQQHQDAEYWLTGISGKINKVEAERAWHSVLTLVSRPFNATKYKKFQQRVLKKANDETQDQVVHYAAYLYDAVYLYALALNKTISNGQSPKDGVAVFKNIKRTNFESITGFQLHVDENGDVEFNMTLLEYFKNAGGGHEMKTVGEFKLNETSGNQVLELLSGINISWSEYDQRTSPPVDRPPCGFTGELCPTPSPSPSKPIIYKAGVIAAAVVSSLIVAGTVLLVFYISRKHAFEKELASQIWKVKYEDIVICPAMGISVSRISTISEISTANRPRCGITLGTYKGHPVVVKRIEKNHVDLTRTVLLELKQIREVHHPNLTKFFGACVDAPNICILTEYCSRGTLQEVNLNEDIKLDSIFIHSFILEIATGMDYLHSVDVKFHGRLTSSNCVVDSRWILKITDHGLREFKVHNERLSVRSCGYVQDYSKLLWTAPELLRQKQNPCRGTPKGDVYSFGIIVHELETRHLPYHDCHLKAKEIVGRVSTRTNPPFRPPLTANVAREDLHLLMKMCWNENPDERPEFWEIRKLLKKLHGRKNNLVDKIIYMLEEHSLNLEKLVEKRTEQWIEEKKRTDELLHSMLPKSVADQLKRGRPVEAESFDEVTLFFSDIVGFTALSSESTPLQIVTLLNDLYTTFDAIIHGYDVYKVETIGDAYMVVSGLPIRNGHQHALEIADMALHLLQSVQTFEIKHRPEEKLKLRIGIHSGPVCAGVVGLKMPRYCLFGDTVNTASRMESSGEALKIHISAATKVFLETCGGYNMRERGSIEVKGKGKLVTYWLNGRVSHAPSSEVVSRSRSRTGAFSSSAIEVELTEHLTREKLGLIREGLN</sequence>
<dbReference type="PRINTS" id="PR00255">
    <property type="entry name" value="NATPEPTIDER"/>
</dbReference>
<feature type="transmembrane region" description="Helical" evidence="15">
    <location>
        <begin position="471"/>
        <end position="498"/>
    </location>
</feature>
<proteinExistence type="inferred from homology"/>
<dbReference type="Gene3D" id="1.10.510.10">
    <property type="entry name" value="Transferase(Phosphotransferase) domain 1"/>
    <property type="match status" value="1"/>
</dbReference>
<comment type="catalytic activity">
    <reaction evidence="14">
        <text>GTP = 3',5'-cyclic GMP + diphosphate</text>
        <dbReference type="Rhea" id="RHEA:13665"/>
        <dbReference type="ChEBI" id="CHEBI:33019"/>
        <dbReference type="ChEBI" id="CHEBI:37565"/>
        <dbReference type="ChEBI" id="CHEBI:57746"/>
        <dbReference type="EC" id="4.6.1.2"/>
    </reaction>
</comment>
<evidence type="ECO:0000256" key="9">
    <source>
        <dbReference type="ARBA" id="ARBA00023170"/>
    </source>
</evidence>
<keyword evidence="10" id="KW-0325">Glycoprotein</keyword>
<dbReference type="PANTHER" id="PTHR11920">
    <property type="entry name" value="GUANYLYL CYCLASE"/>
    <property type="match status" value="1"/>
</dbReference>
<keyword evidence="5" id="KW-0547">Nucleotide-binding</keyword>
<dbReference type="InterPro" id="IPR001245">
    <property type="entry name" value="Ser-Thr/Tyr_kinase_cat_dom"/>
</dbReference>
<evidence type="ECO:0000256" key="13">
    <source>
        <dbReference type="RuleBase" id="RU000405"/>
    </source>
</evidence>
<dbReference type="Gene3D" id="3.40.50.2300">
    <property type="match status" value="2"/>
</dbReference>
<dbReference type="Pfam" id="PF07701">
    <property type="entry name" value="HNOBA"/>
    <property type="match status" value="1"/>
</dbReference>
<evidence type="ECO:0000256" key="14">
    <source>
        <dbReference type="RuleBase" id="RU003431"/>
    </source>
</evidence>
<dbReference type="Pfam" id="PF01094">
    <property type="entry name" value="ANF_receptor"/>
    <property type="match status" value="1"/>
</dbReference>
<dbReference type="PROSITE" id="PS50011">
    <property type="entry name" value="PROTEIN_KINASE_DOM"/>
    <property type="match status" value="1"/>
</dbReference>
<dbReference type="InterPro" id="IPR029787">
    <property type="entry name" value="Nucleotide_cyclase"/>
</dbReference>
<evidence type="ECO:0000256" key="8">
    <source>
        <dbReference type="ARBA" id="ARBA00023136"/>
    </source>
</evidence>
<gene>
    <name evidence="19" type="ORF">PMEA_00026375</name>
</gene>
<dbReference type="PROSITE" id="PS50125">
    <property type="entry name" value="GUANYLATE_CYCLASE_2"/>
    <property type="match status" value="1"/>
</dbReference>
<dbReference type="GO" id="GO:0005524">
    <property type="term" value="F:ATP binding"/>
    <property type="evidence" value="ECO:0007669"/>
    <property type="project" value="InterPro"/>
</dbReference>
<keyword evidence="12 14" id="KW-0141">cGMP biosynthesis</keyword>
<dbReference type="EMBL" id="CALNXJ010000005">
    <property type="protein sequence ID" value="CAH3039776.1"/>
    <property type="molecule type" value="Genomic_DNA"/>
</dbReference>
<dbReference type="InterPro" id="IPR001828">
    <property type="entry name" value="ANF_lig-bd_rcpt"/>
</dbReference>
<evidence type="ECO:0000256" key="16">
    <source>
        <dbReference type="SAM" id="SignalP"/>
    </source>
</evidence>
<dbReference type="GO" id="GO:0007168">
    <property type="term" value="P:receptor guanylyl cyclase signaling pathway"/>
    <property type="evidence" value="ECO:0007669"/>
    <property type="project" value="TreeGrafter"/>
</dbReference>
<evidence type="ECO:0000313" key="19">
    <source>
        <dbReference type="EMBL" id="CAH3039776.1"/>
    </source>
</evidence>
<dbReference type="GO" id="GO:0005525">
    <property type="term" value="F:GTP binding"/>
    <property type="evidence" value="ECO:0007669"/>
    <property type="project" value="UniProtKB-KW"/>
</dbReference>
<dbReference type="GO" id="GO:0005886">
    <property type="term" value="C:plasma membrane"/>
    <property type="evidence" value="ECO:0007669"/>
    <property type="project" value="TreeGrafter"/>
</dbReference>
<dbReference type="InterPro" id="IPR001054">
    <property type="entry name" value="A/G_cyclase"/>
</dbReference>
<organism evidence="19 20">
    <name type="scientific">Pocillopora meandrina</name>
    <dbReference type="NCBI Taxonomy" id="46732"/>
    <lineage>
        <taxon>Eukaryota</taxon>
        <taxon>Metazoa</taxon>
        <taxon>Cnidaria</taxon>
        <taxon>Anthozoa</taxon>
        <taxon>Hexacorallia</taxon>
        <taxon>Scleractinia</taxon>
        <taxon>Astrocoeniina</taxon>
        <taxon>Pocilloporidae</taxon>
        <taxon>Pocillopora</taxon>
    </lineage>
</organism>
<evidence type="ECO:0000256" key="6">
    <source>
        <dbReference type="ARBA" id="ARBA00022989"/>
    </source>
</evidence>
<dbReference type="InterPro" id="IPR011009">
    <property type="entry name" value="Kinase-like_dom_sf"/>
</dbReference>
<reference evidence="19 20" key="1">
    <citation type="submission" date="2022-05" db="EMBL/GenBank/DDBJ databases">
        <authorList>
            <consortium name="Genoscope - CEA"/>
            <person name="William W."/>
        </authorList>
    </citation>
    <scope>NUCLEOTIDE SEQUENCE [LARGE SCALE GENOMIC DNA]</scope>
</reference>
<dbReference type="SUPFAM" id="SSF55073">
    <property type="entry name" value="Nucleotide cyclase"/>
    <property type="match status" value="1"/>
</dbReference>
<dbReference type="Proteomes" id="UP001159428">
    <property type="component" value="Unassembled WGS sequence"/>
</dbReference>
<dbReference type="FunFam" id="3.30.70.1230:FF:000004">
    <property type="entry name" value="Guanylate cyclase"/>
    <property type="match status" value="1"/>
</dbReference>
<dbReference type="SUPFAM" id="SSF56112">
    <property type="entry name" value="Protein kinase-like (PK-like)"/>
    <property type="match status" value="1"/>
</dbReference>
<evidence type="ECO:0000256" key="3">
    <source>
        <dbReference type="ARBA" id="ARBA00022692"/>
    </source>
</evidence>
<evidence type="ECO:0000256" key="4">
    <source>
        <dbReference type="ARBA" id="ARBA00022729"/>
    </source>
</evidence>
<dbReference type="EC" id="4.6.1.2" evidence="2 14"/>
<keyword evidence="8 15" id="KW-0472">Membrane</keyword>
<evidence type="ECO:0000256" key="12">
    <source>
        <dbReference type="ARBA" id="ARBA00023293"/>
    </source>
</evidence>
<dbReference type="Pfam" id="PF07714">
    <property type="entry name" value="PK_Tyr_Ser-Thr"/>
    <property type="match status" value="1"/>
</dbReference>
<comment type="similarity">
    <text evidence="13">Belongs to the adenylyl cyclase class-4/guanylyl cyclase family.</text>
</comment>
<evidence type="ECO:0000313" key="20">
    <source>
        <dbReference type="Proteomes" id="UP001159428"/>
    </source>
</evidence>
<keyword evidence="4 16" id="KW-0732">Signal</keyword>
<feature type="domain" description="Protein kinase" evidence="17">
    <location>
        <begin position="536"/>
        <end position="803"/>
    </location>
</feature>
<dbReference type="PROSITE" id="PS00452">
    <property type="entry name" value="GUANYLATE_CYCLASE_1"/>
    <property type="match status" value="1"/>
</dbReference>
<dbReference type="InterPro" id="IPR000719">
    <property type="entry name" value="Prot_kinase_dom"/>
</dbReference>
<dbReference type="InterPro" id="IPR028082">
    <property type="entry name" value="Peripla_BP_I"/>
</dbReference>
<evidence type="ECO:0000256" key="11">
    <source>
        <dbReference type="ARBA" id="ARBA00023239"/>
    </source>
</evidence>
<comment type="subcellular location">
    <subcellularLocation>
        <location evidence="1">Membrane</location>
        <topology evidence="1">Single-pass type I membrane protein</topology>
    </subcellularLocation>
</comment>
<comment type="caution">
    <text evidence="19">The sequence shown here is derived from an EMBL/GenBank/DDBJ whole genome shotgun (WGS) entry which is preliminary data.</text>
</comment>
<evidence type="ECO:0000259" key="17">
    <source>
        <dbReference type="PROSITE" id="PS50011"/>
    </source>
</evidence>
<dbReference type="Gene3D" id="3.30.70.1230">
    <property type="entry name" value="Nucleotide cyclase"/>
    <property type="match status" value="1"/>
</dbReference>
<feature type="chain" id="PRO_5043942171" description="Guanylate cyclase" evidence="16">
    <location>
        <begin position="26"/>
        <end position="1098"/>
    </location>
</feature>
<dbReference type="CDD" id="cd07302">
    <property type="entry name" value="CHD"/>
    <property type="match status" value="1"/>
</dbReference>
<feature type="domain" description="Guanylate cyclase" evidence="18">
    <location>
        <begin position="874"/>
        <end position="1004"/>
    </location>
</feature>
<keyword evidence="9" id="KW-0675">Receptor</keyword>
<dbReference type="GO" id="GO:0035556">
    <property type="term" value="P:intracellular signal transduction"/>
    <property type="evidence" value="ECO:0007669"/>
    <property type="project" value="InterPro"/>
</dbReference>
<keyword evidence="20" id="KW-1185">Reference proteome</keyword>
<keyword evidence="7" id="KW-0342">GTP-binding</keyword>
<evidence type="ECO:0000256" key="7">
    <source>
        <dbReference type="ARBA" id="ARBA00023134"/>
    </source>
</evidence>
<evidence type="ECO:0000256" key="10">
    <source>
        <dbReference type="ARBA" id="ARBA00023180"/>
    </source>
</evidence>
<dbReference type="SMART" id="SM00044">
    <property type="entry name" value="CYCc"/>
    <property type="match status" value="1"/>
</dbReference>
<dbReference type="InterPro" id="IPR050401">
    <property type="entry name" value="Cyclic_nucleotide_synthase"/>
</dbReference>
<evidence type="ECO:0000256" key="5">
    <source>
        <dbReference type="ARBA" id="ARBA00022741"/>
    </source>
</evidence>
<dbReference type="InterPro" id="IPR018297">
    <property type="entry name" value="A/G_cyclase_CS"/>
</dbReference>
<keyword evidence="11 13" id="KW-0456">Lyase</keyword>
<dbReference type="SUPFAM" id="SSF53822">
    <property type="entry name" value="Periplasmic binding protein-like I"/>
    <property type="match status" value="1"/>
</dbReference>
<dbReference type="Pfam" id="PF00211">
    <property type="entry name" value="Guanylate_cyc"/>
    <property type="match status" value="1"/>
</dbReference>
<evidence type="ECO:0000256" key="2">
    <source>
        <dbReference type="ARBA" id="ARBA00012202"/>
    </source>
</evidence>
<dbReference type="GO" id="GO:0004383">
    <property type="term" value="F:guanylate cyclase activity"/>
    <property type="evidence" value="ECO:0007669"/>
    <property type="project" value="UniProtKB-EC"/>
</dbReference>
<evidence type="ECO:0000256" key="15">
    <source>
        <dbReference type="SAM" id="Phobius"/>
    </source>
</evidence>
<dbReference type="CDD" id="cd06370">
    <property type="entry name" value="PBP1_SAP_GC-like"/>
    <property type="match status" value="1"/>
</dbReference>
<dbReference type="GO" id="GO:0004016">
    <property type="term" value="F:adenylate cyclase activity"/>
    <property type="evidence" value="ECO:0007669"/>
    <property type="project" value="TreeGrafter"/>
</dbReference>
<keyword evidence="6 15" id="KW-1133">Transmembrane helix</keyword>
<dbReference type="InterPro" id="IPR011645">
    <property type="entry name" value="HNOB_dom_associated"/>
</dbReference>
<keyword evidence="3 15" id="KW-0812">Transmembrane</keyword>
<protein>
    <recommendedName>
        <fullName evidence="2 14">Guanylate cyclase</fullName>
        <ecNumber evidence="2 14">4.6.1.2</ecNumber>
    </recommendedName>
</protein>